<comment type="subunit">
    <text evidence="12">Homotetramer; dimer of dimers.</text>
</comment>
<dbReference type="GO" id="GO:0019877">
    <property type="term" value="P:diaminopimelate biosynthetic process"/>
    <property type="evidence" value="ECO:0007669"/>
    <property type="project" value="UniProtKB-UniRule"/>
</dbReference>
<dbReference type="GO" id="GO:0005829">
    <property type="term" value="C:cytosol"/>
    <property type="evidence" value="ECO:0007669"/>
    <property type="project" value="TreeGrafter"/>
</dbReference>
<keyword evidence="9 12" id="KW-0456">Lyase</keyword>
<evidence type="ECO:0000256" key="12">
    <source>
        <dbReference type="HAMAP-Rule" id="MF_00418"/>
    </source>
</evidence>
<organism evidence="16 17">
    <name type="scientific">Phreatobacter oligotrophus</name>
    <dbReference type="NCBI Taxonomy" id="1122261"/>
    <lineage>
        <taxon>Bacteria</taxon>
        <taxon>Pseudomonadati</taxon>
        <taxon>Pseudomonadota</taxon>
        <taxon>Alphaproteobacteria</taxon>
        <taxon>Hyphomicrobiales</taxon>
        <taxon>Phreatobacteraceae</taxon>
        <taxon>Phreatobacter</taxon>
    </lineage>
</organism>
<dbReference type="EMBL" id="PZZL01000009">
    <property type="protein sequence ID" value="PTM51864.1"/>
    <property type="molecule type" value="Genomic_DNA"/>
</dbReference>
<keyword evidence="6 12" id="KW-0028">Amino-acid biosynthesis</keyword>
<dbReference type="GO" id="GO:0009089">
    <property type="term" value="P:lysine biosynthetic process via diaminopimelate"/>
    <property type="evidence" value="ECO:0007669"/>
    <property type="project" value="UniProtKB-UniRule"/>
</dbReference>
<comment type="caution">
    <text evidence="16">The sequence shown here is derived from an EMBL/GenBank/DDBJ whole genome shotgun (WGS) entry which is preliminary data.</text>
</comment>
<comment type="similarity">
    <text evidence="3 12 13">Belongs to the DapA family.</text>
</comment>
<feature type="site" description="Part of a proton relay during catalysis" evidence="12">
    <location>
        <position position="110"/>
    </location>
</feature>
<dbReference type="UniPathway" id="UPA00034">
    <property type="reaction ID" value="UER00017"/>
</dbReference>
<feature type="site" description="Part of a proton relay during catalysis" evidence="12">
    <location>
        <position position="47"/>
    </location>
</feature>
<feature type="binding site" evidence="12 15">
    <location>
        <position position="48"/>
    </location>
    <ligand>
        <name>pyruvate</name>
        <dbReference type="ChEBI" id="CHEBI:15361"/>
    </ligand>
</feature>
<evidence type="ECO:0000256" key="14">
    <source>
        <dbReference type="PIRSR" id="PIRSR001365-1"/>
    </source>
</evidence>
<proteinExistence type="inferred from homology"/>
<dbReference type="HAMAP" id="MF_00418">
    <property type="entry name" value="DapA"/>
    <property type="match status" value="1"/>
</dbReference>
<comment type="pathway">
    <text evidence="2 12">Amino-acid biosynthesis; L-lysine biosynthesis via DAP pathway; (S)-tetrahydrodipicolinate from L-aspartate: step 3/4.</text>
</comment>
<dbReference type="RefSeq" id="WP_108178959.1">
    <property type="nucleotide sequence ID" value="NZ_PZZL01000009.1"/>
</dbReference>
<dbReference type="PANTHER" id="PTHR12128">
    <property type="entry name" value="DIHYDRODIPICOLINATE SYNTHASE"/>
    <property type="match status" value="1"/>
</dbReference>
<comment type="caution">
    <text evidence="12">Was originally thought to be a dihydrodipicolinate synthase (DHDPS), catalyzing the condensation of (S)-aspartate-beta-semialdehyde [(S)-ASA] and pyruvate to dihydrodipicolinate (DHDP). However, it was shown in E.coli that the product of the enzymatic reaction is not dihydrodipicolinate but in fact (4S)-4-hydroxy-2,3,4,5-tetrahydro-(2S)-dipicolinic acid (HTPA), and that the consecutive dehydration reaction leading to DHDP is not spontaneous but catalyzed by DapB.</text>
</comment>
<dbReference type="InterPro" id="IPR002220">
    <property type="entry name" value="DapA-like"/>
</dbReference>
<evidence type="ECO:0000256" key="2">
    <source>
        <dbReference type="ARBA" id="ARBA00005120"/>
    </source>
</evidence>
<keyword evidence="7 12" id="KW-0220">Diaminopimelate biosynthesis</keyword>
<dbReference type="PANTHER" id="PTHR12128:SF66">
    <property type="entry name" value="4-HYDROXY-2-OXOGLUTARATE ALDOLASE, MITOCHONDRIAL"/>
    <property type="match status" value="1"/>
</dbReference>
<gene>
    <name evidence="12" type="primary">dapA</name>
    <name evidence="16" type="ORF">C8P69_109152</name>
</gene>
<comment type="catalytic activity">
    <reaction evidence="11 12">
        <text>L-aspartate 4-semialdehyde + pyruvate = (2S,4S)-4-hydroxy-2,3,4,5-tetrahydrodipicolinate + H2O + H(+)</text>
        <dbReference type="Rhea" id="RHEA:34171"/>
        <dbReference type="ChEBI" id="CHEBI:15361"/>
        <dbReference type="ChEBI" id="CHEBI:15377"/>
        <dbReference type="ChEBI" id="CHEBI:15378"/>
        <dbReference type="ChEBI" id="CHEBI:67139"/>
        <dbReference type="ChEBI" id="CHEBI:537519"/>
        <dbReference type="EC" id="4.3.3.7"/>
    </reaction>
</comment>
<accession>A0A2T4YYR1</accession>
<evidence type="ECO:0000256" key="9">
    <source>
        <dbReference type="ARBA" id="ARBA00023239"/>
    </source>
</evidence>
<reference evidence="16 17" key="1">
    <citation type="submission" date="2018-04" db="EMBL/GenBank/DDBJ databases">
        <title>Genomic Encyclopedia of Archaeal and Bacterial Type Strains, Phase II (KMG-II): from individual species to whole genera.</title>
        <authorList>
            <person name="Goeker M."/>
        </authorList>
    </citation>
    <scope>NUCLEOTIDE SEQUENCE [LARGE SCALE GENOMIC DNA]</scope>
    <source>
        <strain evidence="16 17">DSM 25521</strain>
    </source>
</reference>
<dbReference type="Pfam" id="PF00701">
    <property type="entry name" value="DHDPS"/>
    <property type="match status" value="1"/>
</dbReference>
<evidence type="ECO:0000256" key="8">
    <source>
        <dbReference type="ARBA" id="ARBA00023154"/>
    </source>
</evidence>
<dbReference type="InterPro" id="IPR005263">
    <property type="entry name" value="DapA"/>
</dbReference>
<evidence type="ECO:0000256" key="11">
    <source>
        <dbReference type="ARBA" id="ARBA00047836"/>
    </source>
</evidence>
<keyword evidence="8 12" id="KW-0457">Lysine biosynthesis</keyword>
<dbReference type="PROSITE" id="PS00665">
    <property type="entry name" value="DHDPS_1"/>
    <property type="match status" value="1"/>
</dbReference>
<dbReference type="EC" id="4.3.3.7" evidence="4 12"/>
<evidence type="ECO:0000256" key="3">
    <source>
        <dbReference type="ARBA" id="ARBA00007592"/>
    </source>
</evidence>
<dbReference type="SMART" id="SM01130">
    <property type="entry name" value="DHDPS"/>
    <property type="match status" value="1"/>
</dbReference>
<dbReference type="InterPro" id="IPR013785">
    <property type="entry name" value="Aldolase_TIM"/>
</dbReference>
<evidence type="ECO:0000256" key="4">
    <source>
        <dbReference type="ARBA" id="ARBA00012086"/>
    </source>
</evidence>
<evidence type="ECO:0000256" key="13">
    <source>
        <dbReference type="PIRNR" id="PIRNR001365"/>
    </source>
</evidence>
<feature type="binding site" evidence="12 15">
    <location>
        <position position="204"/>
    </location>
    <ligand>
        <name>pyruvate</name>
        <dbReference type="ChEBI" id="CHEBI:15361"/>
    </ligand>
</feature>
<dbReference type="AlphaFoldDB" id="A0A2T4YYR1"/>
<protein>
    <recommendedName>
        <fullName evidence="4 12">4-hydroxy-tetrahydrodipicolinate synthase</fullName>
        <shortName evidence="12">HTPA synthase</shortName>
        <ecNumber evidence="4 12">4.3.3.7</ecNumber>
    </recommendedName>
</protein>
<evidence type="ECO:0000256" key="10">
    <source>
        <dbReference type="ARBA" id="ARBA00023270"/>
    </source>
</evidence>
<dbReference type="PIRSF" id="PIRSF001365">
    <property type="entry name" value="DHDPS"/>
    <property type="match status" value="1"/>
</dbReference>
<sequence length="301" mass="32331">MRPFRGTYTVLVTPFTADGSAVDLAALARLVEFQIAEGIHGLIPLGSTGEFLSVTPDERRAIVETVVKTAAGRVPVLIGTGGEWTRDVVAMSREAEAQGADGVMIIPPFYSVPTEDELYVHYKTVADAISIPIMVYNNPATANVDLLPETVARLSTIEGCCYIKESTLDVTRVRDIVRICGDRMTVFAGVLGFESFWLGAEGWVAVCSNVAPRLSAELFNASVDRRDLDEGTAIHRKLIPLLPFVGGPRYVSGTKAAFEMMGMQMGPPRAPRLPLPEADKPALRKVLAGMGLLPTSAVAAE</sequence>
<keyword evidence="10 12" id="KW-0704">Schiff base</keyword>
<dbReference type="Gene3D" id="3.20.20.70">
    <property type="entry name" value="Aldolase class I"/>
    <property type="match status" value="1"/>
</dbReference>
<feature type="active site" description="Proton donor/acceptor" evidence="12 14">
    <location>
        <position position="136"/>
    </location>
</feature>
<evidence type="ECO:0000313" key="17">
    <source>
        <dbReference type="Proteomes" id="UP000241808"/>
    </source>
</evidence>
<name>A0A2T4YYR1_9HYPH</name>
<evidence type="ECO:0000256" key="5">
    <source>
        <dbReference type="ARBA" id="ARBA00022490"/>
    </source>
</evidence>
<comment type="subcellular location">
    <subcellularLocation>
        <location evidence="12">Cytoplasm</location>
    </subcellularLocation>
</comment>
<dbReference type="PRINTS" id="PR00146">
    <property type="entry name" value="DHPICSNTHASE"/>
</dbReference>
<evidence type="ECO:0000256" key="6">
    <source>
        <dbReference type="ARBA" id="ARBA00022605"/>
    </source>
</evidence>
<dbReference type="GO" id="GO:0008840">
    <property type="term" value="F:4-hydroxy-tetrahydrodipicolinate synthase activity"/>
    <property type="evidence" value="ECO:0007669"/>
    <property type="project" value="UniProtKB-UniRule"/>
</dbReference>
<dbReference type="NCBIfam" id="TIGR00674">
    <property type="entry name" value="dapA"/>
    <property type="match status" value="1"/>
</dbReference>
<dbReference type="OrthoDB" id="9778880at2"/>
<evidence type="ECO:0000256" key="1">
    <source>
        <dbReference type="ARBA" id="ARBA00003294"/>
    </source>
</evidence>
<evidence type="ECO:0000256" key="7">
    <source>
        <dbReference type="ARBA" id="ARBA00022915"/>
    </source>
</evidence>
<comment type="function">
    <text evidence="1 12">Catalyzes the condensation of (S)-aspartate-beta-semialdehyde [(S)-ASA] and pyruvate to 4-hydroxy-tetrahydrodipicolinate (HTPA).</text>
</comment>
<keyword evidence="5 12" id="KW-0963">Cytoplasm</keyword>
<dbReference type="InterPro" id="IPR020624">
    <property type="entry name" value="Schiff_base-form_aldolases_CS"/>
</dbReference>
<evidence type="ECO:0000313" key="16">
    <source>
        <dbReference type="EMBL" id="PTM51864.1"/>
    </source>
</evidence>
<dbReference type="SUPFAM" id="SSF51569">
    <property type="entry name" value="Aldolase"/>
    <property type="match status" value="1"/>
</dbReference>
<dbReference type="CDD" id="cd00408">
    <property type="entry name" value="DHDPS-like"/>
    <property type="match status" value="1"/>
</dbReference>
<dbReference type="Proteomes" id="UP000241808">
    <property type="component" value="Unassembled WGS sequence"/>
</dbReference>
<feature type="active site" description="Schiff-base intermediate with substrate" evidence="12 14">
    <location>
        <position position="164"/>
    </location>
</feature>
<keyword evidence="17" id="KW-1185">Reference proteome</keyword>
<evidence type="ECO:0000256" key="15">
    <source>
        <dbReference type="PIRSR" id="PIRSR001365-2"/>
    </source>
</evidence>